<reference evidence="6" key="1">
    <citation type="submission" date="2022-11" db="EMBL/GenBank/DDBJ databases">
        <title>Minimal conservation of predation-associated metabolite biosynthetic gene clusters underscores biosynthetic potential of Myxococcota including descriptions for ten novel species: Archangium lansinium sp. nov., Myxococcus landrumus sp. nov., Nannocystis bai.</title>
        <authorList>
            <person name="Ahearne A."/>
            <person name="Stevens C."/>
            <person name="Phillips K."/>
        </authorList>
    </citation>
    <scope>NUCLEOTIDE SEQUENCE</scope>
    <source>
        <strain evidence="6">Na p29</strain>
    </source>
</reference>
<dbReference type="SUPFAM" id="SSF52540">
    <property type="entry name" value="P-loop containing nucleoside triphosphate hydrolases"/>
    <property type="match status" value="1"/>
</dbReference>
<evidence type="ECO:0000256" key="3">
    <source>
        <dbReference type="ARBA" id="ARBA00023125"/>
    </source>
</evidence>
<dbReference type="AlphaFoldDB" id="A0A9X3J1H1"/>
<dbReference type="Pfam" id="PF16697">
    <property type="entry name" value="Yop-YscD_cpl"/>
    <property type="match status" value="1"/>
</dbReference>
<dbReference type="InterPro" id="IPR008984">
    <property type="entry name" value="SMAD_FHA_dom_sf"/>
</dbReference>
<dbReference type="InterPro" id="IPR032030">
    <property type="entry name" value="YscD_cytoplasmic_dom"/>
</dbReference>
<proteinExistence type="predicted"/>
<keyword evidence="1" id="KW-0547">Nucleotide-binding</keyword>
<dbReference type="GO" id="GO:0005524">
    <property type="term" value="F:ATP binding"/>
    <property type="evidence" value="ECO:0007669"/>
    <property type="project" value="UniProtKB-KW"/>
</dbReference>
<evidence type="ECO:0000313" key="6">
    <source>
        <dbReference type="EMBL" id="MCY1011666.1"/>
    </source>
</evidence>
<dbReference type="InterPro" id="IPR002078">
    <property type="entry name" value="Sigma_54_int"/>
</dbReference>
<name>A0A9X3J1H1_9BACT</name>
<dbReference type="PROSITE" id="PS00675">
    <property type="entry name" value="SIGMA54_INTERACT_1"/>
    <property type="match status" value="1"/>
</dbReference>
<dbReference type="Proteomes" id="UP001150924">
    <property type="component" value="Unassembled WGS sequence"/>
</dbReference>
<dbReference type="InterPro" id="IPR058031">
    <property type="entry name" value="AAA_lid_NorR"/>
</dbReference>
<dbReference type="Gene3D" id="3.40.50.300">
    <property type="entry name" value="P-loop containing nucleotide triphosphate hydrolases"/>
    <property type="match status" value="1"/>
</dbReference>
<dbReference type="InterPro" id="IPR003593">
    <property type="entry name" value="AAA+_ATPase"/>
</dbReference>
<dbReference type="Gene3D" id="2.60.200.20">
    <property type="match status" value="1"/>
</dbReference>
<keyword evidence="2" id="KW-0067">ATP-binding</keyword>
<keyword evidence="3" id="KW-0238">DNA-binding</keyword>
<dbReference type="PROSITE" id="PS50006">
    <property type="entry name" value="FHA_DOMAIN"/>
    <property type="match status" value="1"/>
</dbReference>
<dbReference type="SMART" id="SM00382">
    <property type="entry name" value="AAA"/>
    <property type="match status" value="1"/>
</dbReference>
<dbReference type="FunFam" id="3.40.50.300:FF:000006">
    <property type="entry name" value="DNA-binding transcriptional regulator NtrC"/>
    <property type="match status" value="1"/>
</dbReference>
<dbReference type="SMART" id="SM00240">
    <property type="entry name" value="FHA"/>
    <property type="match status" value="1"/>
</dbReference>
<dbReference type="Pfam" id="PF25601">
    <property type="entry name" value="AAA_lid_14"/>
    <property type="match status" value="1"/>
</dbReference>
<dbReference type="InterPro" id="IPR025662">
    <property type="entry name" value="Sigma_54_int_dom_ATP-bd_1"/>
</dbReference>
<dbReference type="PANTHER" id="PTHR32071">
    <property type="entry name" value="TRANSCRIPTIONAL REGULATORY PROTEIN"/>
    <property type="match status" value="1"/>
</dbReference>
<dbReference type="Gene3D" id="1.10.8.60">
    <property type="match status" value="1"/>
</dbReference>
<evidence type="ECO:0000259" key="5">
    <source>
        <dbReference type="PROSITE" id="PS50045"/>
    </source>
</evidence>
<accession>A0A9X3J1H1</accession>
<feature type="domain" description="FHA" evidence="4">
    <location>
        <begin position="49"/>
        <end position="99"/>
    </location>
</feature>
<keyword evidence="7" id="KW-1185">Reference proteome</keyword>
<comment type="caution">
    <text evidence="6">The sequence shown here is derived from an EMBL/GenBank/DDBJ whole genome shotgun (WGS) entry which is preliminary data.</text>
</comment>
<dbReference type="InterPro" id="IPR000253">
    <property type="entry name" value="FHA_dom"/>
</dbReference>
<gene>
    <name evidence="6" type="ORF">OV079_40115</name>
</gene>
<dbReference type="Pfam" id="PF00158">
    <property type="entry name" value="Sigma54_activat"/>
    <property type="match status" value="1"/>
</dbReference>
<dbReference type="SUPFAM" id="SSF49879">
    <property type="entry name" value="SMAD/FHA domain"/>
    <property type="match status" value="1"/>
</dbReference>
<dbReference type="EMBL" id="JAPNKE010000002">
    <property type="protein sequence ID" value="MCY1011666.1"/>
    <property type="molecule type" value="Genomic_DNA"/>
</dbReference>
<dbReference type="GO" id="GO:0006355">
    <property type="term" value="P:regulation of DNA-templated transcription"/>
    <property type="evidence" value="ECO:0007669"/>
    <property type="project" value="InterPro"/>
</dbReference>
<dbReference type="CDD" id="cd00009">
    <property type="entry name" value="AAA"/>
    <property type="match status" value="1"/>
</dbReference>
<dbReference type="InterPro" id="IPR027417">
    <property type="entry name" value="P-loop_NTPase"/>
</dbReference>
<dbReference type="PROSITE" id="PS50045">
    <property type="entry name" value="SIGMA54_INTERACT_4"/>
    <property type="match status" value="1"/>
</dbReference>
<organism evidence="6 7">
    <name type="scientific">Nannocystis pusilla</name>
    <dbReference type="NCBI Taxonomy" id="889268"/>
    <lineage>
        <taxon>Bacteria</taxon>
        <taxon>Pseudomonadati</taxon>
        <taxon>Myxococcota</taxon>
        <taxon>Polyangia</taxon>
        <taxon>Nannocystales</taxon>
        <taxon>Nannocystaceae</taxon>
        <taxon>Nannocystis</taxon>
    </lineage>
</organism>
<evidence type="ECO:0000259" key="4">
    <source>
        <dbReference type="PROSITE" id="PS50006"/>
    </source>
</evidence>
<evidence type="ECO:0000256" key="1">
    <source>
        <dbReference type="ARBA" id="ARBA00022741"/>
    </source>
</evidence>
<dbReference type="GO" id="GO:0003677">
    <property type="term" value="F:DNA binding"/>
    <property type="evidence" value="ECO:0007669"/>
    <property type="project" value="UniProtKB-KW"/>
</dbReference>
<feature type="domain" description="Sigma-54 factor interaction" evidence="5">
    <location>
        <begin position="138"/>
        <end position="371"/>
    </location>
</feature>
<dbReference type="RefSeq" id="WP_267774956.1">
    <property type="nucleotide sequence ID" value="NZ_JAPNKE010000002.1"/>
</dbReference>
<evidence type="ECO:0000313" key="7">
    <source>
        <dbReference type="Proteomes" id="UP001150924"/>
    </source>
</evidence>
<dbReference type="CDD" id="cd00060">
    <property type="entry name" value="FHA"/>
    <property type="match status" value="1"/>
</dbReference>
<protein>
    <submittedName>
        <fullName evidence="6">Sigma 54-interacting transcriptional regulator</fullName>
    </submittedName>
</protein>
<dbReference type="PANTHER" id="PTHR32071:SF117">
    <property type="entry name" value="PTS-DEPENDENT DIHYDROXYACETONE KINASE OPERON REGULATORY PROTEIN-RELATED"/>
    <property type="match status" value="1"/>
</dbReference>
<evidence type="ECO:0000256" key="2">
    <source>
        <dbReference type="ARBA" id="ARBA00022840"/>
    </source>
</evidence>
<sequence length="467" mass="51799">MEPEDDTPTRAVARGTVGYERLGRVSLKVLSGPDAGRVVQVPIGRGQQIRGGRSETCHVVLRDDDQVSGVHFSLHFEPVGAVLRDLDSTNGVYVHEVRVREAIIELDTVFRVGATALQLTAAERVVVPLSAKDHFGELYGWCPEMRELFDELERVAAMPSSALRVLITGETGTGKELVARGLHDLSERAQHPFVVLDCSTLPRELAEAIVLGYGRGAFTHAAPEQPGVFEQAHRGTLFLDELGELPLDLQPKLLRVLERGEVARFNERNKLRKVDVRVICATNRDLQKMVSEGRFRSDLYFRIYGKHVELPSLSERGDDVILLAERFLRAMGESLGTPPKQLTAAAHQALRAAPWPGNVRQLKQVIECAAQLTRGPTIDARDLHLGPGGITRRDQLDASPLLSLRWDEAQVGFQREYFKALMQRVGARRGWIGRAAELAGMDRSGFVKALKRLGLYRHAMEDAAEEP</sequence>